<reference evidence="2 3" key="1">
    <citation type="submission" date="2016-10" db="EMBL/GenBank/DDBJ databases">
        <title>Paenibacillus species isolates.</title>
        <authorList>
            <person name="Beno S.M."/>
        </authorList>
    </citation>
    <scope>NUCLEOTIDE SEQUENCE [LARGE SCALE GENOMIC DNA]</scope>
    <source>
        <strain evidence="2 3">FSL H7-0604</strain>
    </source>
</reference>
<dbReference type="Pfam" id="PF16804">
    <property type="entry name" value="DUF5071"/>
    <property type="match status" value="1"/>
</dbReference>
<dbReference type="Gene3D" id="1.25.40.750">
    <property type="entry name" value="Domain of unknown function DUF5071"/>
    <property type="match status" value="1"/>
</dbReference>
<dbReference type="InterPro" id="IPR038692">
    <property type="entry name" value="Cthe_2751_sf"/>
</dbReference>
<dbReference type="Proteomes" id="UP000187465">
    <property type="component" value="Unassembled WGS sequence"/>
</dbReference>
<comment type="caution">
    <text evidence="2">The sequence shown here is derived from an EMBL/GenBank/DDBJ whole genome shotgun (WGS) entry which is preliminary data.</text>
</comment>
<dbReference type="AlphaFoldDB" id="A0A1R0XDC7"/>
<name>A0A1R0XDC7_9BACL</name>
<evidence type="ECO:0000313" key="3">
    <source>
        <dbReference type="Proteomes" id="UP000187465"/>
    </source>
</evidence>
<sequence length="130" mass="14971">MEIKRLIPKDKMDIESVNKLKALDINLIKPIIPDLLEWTADANWPTSKEIGKLLLPLGRELIPHLRKILASDDDCWKYSILVKLVINLPKTVLSEMEADLKRLAFNPTEREKQELVDEEAADILSLLYQI</sequence>
<feature type="domain" description="DUF5071" evidence="1">
    <location>
        <begin position="6"/>
        <end position="124"/>
    </location>
</feature>
<dbReference type="EMBL" id="MKQP01000015">
    <property type="protein sequence ID" value="OMD33079.1"/>
    <property type="molecule type" value="Genomic_DNA"/>
</dbReference>
<proteinExistence type="predicted"/>
<evidence type="ECO:0000259" key="1">
    <source>
        <dbReference type="Pfam" id="PF16804"/>
    </source>
</evidence>
<gene>
    <name evidence="2" type="ORF">BJP51_13420</name>
</gene>
<dbReference type="CDD" id="cd11743">
    <property type="entry name" value="Cthe_2751_like"/>
    <property type="match status" value="1"/>
</dbReference>
<dbReference type="InterPro" id="IPR031837">
    <property type="entry name" value="DUF5071"/>
</dbReference>
<protein>
    <recommendedName>
        <fullName evidence="1">DUF5071 domain-containing protein</fullName>
    </recommendedName>
</protein>
<evidence type="ECO:0000313" key="2">
    <source>
        <dbReference type="EMBL" id="OMD33079.1"/>
    </source>
</evidence>
<accession>A0A1R0XDC7</accession>
<organism evidence="2 3">
    <name type="scientific">Paenibacillus odorifer</name>
    <dbReference type="NCBI Taxonomy" id="189426"/>
    <lineage>
        <taxon>Bacteria</taxon>
        <taxon>Bacillati</taxon>
        <taxon>Bacillota</taxon>
        <taxon>Bacilli</taxon>
        <taxon>Bacillales</taxon>
        <taxon>Paenibacillaceae</taxon>
        <taxon>Paenibacillus</taxon>
    </lineage>
</organism>